<comment type="caution">
    <text evidence="2">The sequence shown here is derived from an EMBL/GenBank/DDBJ whole genome shotgun (WGS) entry which is preliminary data.</text>
</comment>
<gene>
    <name evidence="2" type="ORF">PROFUN_15273</name>
</gene>
<evidence type="ECO:0000256" key="1">
    <source>
        <dbReference type="SAM" id="MobiDB-lite"/>
    </source>
</evidence>
<evidence type="ECO:0000313" key="3">
    <source>
        <dbReference type="Proteomes" id="UP000241769"/>
    </source>
</evidence>
<feature type="region of interest" description="Disordered" evidence="1">
    <location>
        <begin position="1"/>
        <end position="37"/>
    </location>
</feature>
<evidence type="ECO:0000313" key="2">
    <source>
        <dbReference type="EMBL" id="PRP76372.1"/>
    </source>
</evidence>
<feature type="non-terminal residue" evidence="2">
    <location>
        <position position="1"/>
    </location>
</feature>
<dbReference type="AlphaFoldDB" id="A0A2P6MXB6"/>
<reference evidence="2 3" key="1">
    <citation type="journal article" date="2018" name="Genome Biol. Evol.">
        <title>Multiple Roots of Fruiting Body Formation in Amoebozoa.</title>
        <authorList>
            <person name="Hillmann F."/>
            <person name="Forbes G."/>
            <person name="Novohradska S."/>
            <person name="Ferling I."/>
            <person name="Riege K."/>
            <person name="Groth M."/>
            <person name="Westermann M."/>
            <person name="Marz M."/>
            <person name="Spaller T."/>
            <person name="Winckler T."/>
            <person name="Schaap P."/>
            <person name="Glockner G."/>
        </authorList>
    </citation>
    <scope>NUCLEOTIDE SEQUENCE [LARGE SCALE GENOMIC DNA]</scope>
    <source>
        <strain evidence="2 3">Jena</strain>
    </source>
</reference>
<feature type="region of interest" description="Disordered" evidence="1">
    <location>
        <begin position="58"/>
        <end position="85"/>
    </location>
</feature>
<dbReference type="InParanoid" id="A0A2P6MXB6"/>
<accession>A0A2P6MXB6</accession>
<proteinExistence type="predicted"/>
<name>A0A2P6MXB6_9EUKA</name>
<organism evidence="2 3">
    <name type="scientific">Planoprotostelium fungivorum</name>
    <dbReference type="NCBI Taxonomy" id="1890364"/>
    <lineage>
        <taxon>Eukaryota</taxon>
        <taxon>Amoebozoa</taxon>
        <taxon>Evosea</taxon>
        <taxon>Variosea</taxon>
        <taxon>Cavosteliida</taxon>
        <taxon>Cavosteliaceae</taxon>
        <taxon>Planoprotostelium</taxon>
    </lineage>
</organism>
<dbReference type="Proteomes" id="UP000241769">
    <property type="component" value="Unassembled WGS sequence"/>
</dbReference>
<feature type="compositionally biased region" description="Low complexity" evidence="1">
    <location>
        <begin position="65"/>
        <end position="74"/>
    </location>
</feature>
<keyword evidence="3" id="KW-1185">Reference proteome</keyword>
<protein>
    <submittedName>
        <fullName evidence="2">Uncharacterized protein</fullName>
    </submittedName>
</protein>
<feature type="compositionally biased region" description="Polar residues" evidence="1">
    <location>
        <begin position="1"/>
        <end position="10"/>
    </location>
</feature>
<dbReference type="EMBL" id="MDYQ01000331">
    <property type="protein sequence ID" value="PRP76372.1"/>
    <property type="molecule type" value="Genomic_DNA"/>
</dbReference>
<sequence>DKEGPNTGTQRPDKGVWRTTQLLERPKRKKDKTSISSSYVQIATDHVGWTAPKNHFAPRDTCYLSSQQTSTTTSRESKSSQRENLYCPKRSIQARERSNSAGIHVGNVSEVLRPRRMIKKSDDCWLLPMWKT</sequence>